<evidence type="ECO:0000313" key="3">
    <source>
        <dbReference type="Proteomes" id="UP001277761"/>
    </source>
</evidence>
<keyword evidence="3" id="KW-1185">Reference proteome</keyword>
<gene>
    <name evidence="2" type="ORF">SK069_09895</name>
</gene>
<organism evidence="2 3">
    <name type="scientific">Patulibacter brassicae</name>
    <dbReference type="NCBI Taxonomy" id="1705717"/>
    <lineage>
        <taxon>Bacteria</taxon>
        <taxon>Bacillati</taxon>
        <taxon>Actinomycetota</taxon>
        <taxon>Thermoleophilia</taxon>
        <taxon>Solirubrobacterales</taxon>
        <taxon>Patulibacteraceae</taxon>
        <taxon>Patulibacter</taxon>
    </lineage>
</organism>
<name>A0ABU4VJC5_9ACTN</name>
<dbReference type="EMBL" id="JAXAVX010000004">
    <property type="protein sequence ID" value="MDX8151903.1"/>
    <property type="molecule type" value="Genomic_DNA"/>
</dbReference>
<feature type="chain" id="PRO_5045490043" evidence="1">
    <location>
        <begin position="38"/>
        <end position="296"/>
    </location>
</feature>
<dbReference type="PROSITE" id="PS51318">
    <property type="entry name" value="TAT"/>
    <property type="match status" value="1"/>
</dbReference>
<dbReference type="Proteomes" id="UP001277761">
    <property type="component" value="Unassembled WGS sequence"/>
</dbReference>
<evidence type="ECO:0000313" key="2">
    <source>
        <dbReference type="EMBL" id="MDX8151903.1"/>
    </source>
</evidence>
<sequence>MPAPTPTRRALARATATGLAGVTAAGLLAAVPTAASAADPADLRPYYSVFSRGGAKIPGHDTPWTPQGLAYWAEQDALVVSYYDASGKRNSRLAIVDRNTGKRKKLLVLNTKGHVGGLAASKRHLWVANNGKVVRYPKSRLAATGNLKTVKATGSYRVAASSYLTYSGGSLWVGSFHEKQGGTAYRYDLSTKDVPSSGARAVMATPSQVQGMAIVGSKVVWSRSFGRNNRSRLDVRPRSAPTTGAGRRIVAPNMSEGIVVAKGELRVLYESSSSKYANASYRVRTIHRAPVGRVTG</sequence>
<proteinExistence type="predicted"/>
<dbReference type="SUPFAM" id="SSF63825">
    <property type="entry name" value="YWTD domain"/>
    <property type="match status" value="1"/>
</dbReference>
<evidence type="ECO:0000256" key="1">
    <source>
        <dbReference type="SAM" id="SignalP"/>
    </source>
</evidence>
<dbReference type="InterPro" id="IPR006311">
    <property type="entry name" value="TAT_signal"/>
</dbReference>
<protein>
    <submittedName>
        <fullName evidence="2">Uncharacterized protein</fullName>
    </submittedName>
</protein>
<keyword evidence="1" id="KW-0732">Signal</keyword>
<dbReference type="RefSeq" id="WP_319954058.1">
    <property type="nucleotide sequence ID" value="NZ_JAXAVX010000004.1"/>
</dbReference>
<feature type="signal peptide" evidence="1">
    <location>
        <begin position="1"/>
        <end position="37"/>
    </location>
</feature>
<comment type="caution">
    <text evidence="2">The sequence shown here is derived from an EMBL/GenBank/DDBJ whole genome shotgun (WGS) entry which is preliminary data.</text>
</comment>
<accession>A0ABU4VJC5</accession>
<reference evidence="2 3" key="1">
    <citation type="submission" date="2023-11" db="EMBL/GenBank/DDBJ databases">
        <authorList>
            <person name="Xu M."/>
            <person name="Jiang T."/>
        </authorList>
    </citation>
    <scope>NUCLEOTIDE SEQUENCE [LARGE SCALE GENOMIC DNA]</scope>
    <source>
        <strain evidence="2 3">SD</strain>
    </source>
</reference>